<evidence type="ECO:0000259" key="3">
    <source>
        <dbReference type="Pfam" id="PF13115"/>
    </source>
</evidence>
<accession>A0ABY8J188</accession>
<evidence type="ECO:0000313" key="4">
    <source>
        <dbReference type="EMBL" id="WFT75841.1"/>
    </source>
</evidence>
<dbReference type="RefSeq" id="WP_283077804.1">
    <property type="nucleotide sequence ID" value="NZ_CP121671.1"/>
</dbReference>
<dbReference type="Gene3D" id="2.60.40.10">
    <property type="entry name" value="Immunoglobulins"/>
    <property type="match status" value="1"/>
</dbReference>
<feature type="chain" id="PRO_5047352192" evidence="2">
    <location>
        <begin position="22"/>
        <end position="266"/>
    </location>
</feature>
<feature type="domain" description="YtkA-like" evidence="3">
    <location>
        <begin position="45"/>
        <end position="123"/>
    </location>
</feature>
<dbReference type="PROSITE" id="PS51257">
    <property type="entry name" value="PROKAR_LIPOPROTEIN"/>
    <property type="match status" value="1"/>
</dbReference>
<feature type="compositionally biased region" description="Basic and acidic residues" evidence="1">
    <location>
        <begin position="142"/>
        <end position="159"/>
    </location>
</feature>
<evidence type="ECO:0000256" key="1">
    <source>
        <dbReference type="SAM" id="MobiDB-lite"/>
    </source>
</evidence>
<organism evidence="4 5">
    <name type="scientific">Halobacillus naozhouensis</name>
    <dbReference type="NCBI Taxonomy" id="554880"/>
    <lineage>
        <taxon>Bacteria</taxon>
        <taxon>Bacillati</taxon>
        <taxon>Bacillota</taxon>
        <taxon>Bacilli</taxon>
        <taxon>Bacillales</taxon>
        <taxon>Bacillaceae</taxon>
        <taxon>Halobacillus</taxon>
    </lineage>
</organism>
<evidence type="ECO:0000313" key="5">
    <source>
        <dbReference type="Proteomes" id="UP001221597"/>
    </source>
</evidence>
<dbReference type="Pfam" id="PF13115">
    <property type="entry name" value="YtkA"/>
    <property type="match status" value="2"/>
</dbReference>
<name>A0ABY8J188_9BACI</name>
<sequence length="266" mass="29492">MKNLTKIAMLLGLIIILAACGSSTENGESEESNTTSNKEPIMPEVEVQFEEEPLPLKEETVIQAVVTKGENKVTDAESVKFEIWHTNAGQEQSDTVKAEHTSDGIYEAAYTFEKPGTYQVIAHTQTATMHVMPQVEVKVEGKEDAKKEGGHDHGGESKSSHSHGHGGSAFMVHFMNDQEFKATEKSTLTTHINHEEKPFEKAMVKFEISSDKLEQHKYIPAEEVSPGEYTAAYTFPSEGEYTVTIHYEKPDQGIHGHQEETVAVTK</sequence>
<feature type="region of interest" description="Disordered" evidence="1">
    <location>
        <begin position="142"/>
        <end position="168"/>
    </location>
</feature>
<keyword evidence="2" id="KW-0732">Signal</keyword>
<feature type="signal peptide" evidence="2">
    <location>
        <begin position="1"/>
        <end position="21"/>
    </location>
</feature>
<dbReference type="Proteomes" id="UP001221597">
    <property type="component" value="Chromosome"/>
</dbReference>
<reference evidence="4 5" key="1">
    <citation type="submission" date="2023-04" db="EMBL/GenBank/DDBJ databases">
        <title>Genome sequence of Halobacillus naozhouensis KACC 21980.</title>
        <authorList>
            <person name="Kim S."/>
            <person name="Heo J."/>
            <person name="Kwon S.-W."/>
        </authorList>
    </citation>
    <scope>NUCLEOTIDE SEQUENCE [LARGE SCALE GENOMIC DNA]</scope>
    <source>
        <strain evidence="4 5">KCTC 13234</strain>
    </source>
</reference>
<proteinExistence type="predicted"/>
<dbReference type="InterPro" id="IPR013783">
    <property type="entry name" value="Ig-like_fold"/>
</dbReference>
<gene>
    <name evidence="4" type="ORF">P9989_05515</name>
</gene>
<dbReference type="InterPro" id="IPR032693">
    <property type="entry name" value="YtkA-like_dom"/>
</dbReference>
<feature type="domain" description="YtkA-like" evidence="3">
    <location>
        <begin position="172"/>
        <end position="246"/>
    </location>
</feature>
<evidence type="ECO:0000256" key="2">
    <source>
        <dbReference type="SAM" id="SignalP"/>
    </source>
</evidence>
<protein>
    <submittedName>
        <fullName evidence="4">FixH family protein</fullName>
    </submittedName>
</protein>
<dbReference type="EMBL" id="CP121671">
    <property type="protein sequence ID" value="WFT75841.1"/>
    <property type="molecule type" value="Genomic_DNA"/>
</dbReference>
<keyword evidence="5" id="KW-1185">Reference proteome</keyword>